<evidence type="ECO:0000313" key="3">
    <source>
        <dbReference type="EMBL" id="CAI8929752.1"/>
    </source>
</evidence>
<dbReference type="InterPro" id="IPR052967">
    <property type="entry name" value="Stress_Response_Assoc"/>
</dbReference>
<reference evidence="3 4" key="1">
    <citation type="submission" date="2023-03" db="EMBL/GenBank/DDBJ databases">
        <authorList>
            <person name="Pearce D."/>
        </authorList>
    </citation>
    <scope>NUCLEOTIDE SEQUENCE [LARGE SCALE GENOMIC DNA]</scope>
    <source>
        <strain evidence="3">Msz</strain>
    </source>
</reference>
<evidence type="ECO:0000259" key="2">
    <source>
        <dbReference type="Pfam" id="PF09557"/>
    </source>
</evidence>
<feature type="domain" description="DUF2382" evidence="2">
    <location>
        <begin position="171"/>
        <end position="281"/>
    </location>
</feature>
<dbReference type="PANTHER" id="PTHR38463">
    <property type="entry name" value="STRESS RESPONSE PROTEIN YSNF"/>
    <property type="match status" value="1"/>
</dbReference>
<proteinExistence type="predicted"/>
<keyword evidence="4" id="KW-1185">Reference proteome</keyword>
<sequence>MWLNRFFLHPDKEKAMMNTVVGLLESRSEAESVVHDLEREGIDRDHIHVMTSDVEYERELGKTRGAGKESGLRFVLSKLGLLEQRREEIGLPAEDIRYYAEGVRRGGLLVTVETDEKHADRAAQILAEHGAVDIEERATQWQHPAGTTQPAAGKPGTTTGEPARGAEQAKIPVVEEELKVGKRAVKHGGVRVYTHVKERPVDEDVTLREEHVNVERHRVDRPMSEADKAAFKEGSMEFTEMAEEAVASKEARVVEEVTISKGVTEHTETIHDTLRRTEVEVEEFGKGTAGPSPDFASLDSEFRQHYSTQFGNSGQPYDYYLPAYRFGHALGNNPDLAGKDWTVLEPEVRREWERNPSVGKWDQMKNAIRYAWERARGHR</sequence>
<evidence type="ECO:0000313" key="4">
    <source>
        <dbReference type="Proteomes" id="UP001162030"/>
    </source>
</evidence>
<gene>
    <name evidence="3" type="ORF">MSZNOR_4012</name>
</gene>
<dbReference type="PANTHER" id="PTHR38463:SF1">
    <property type="entry name" value="STRESS RESPONSE PROTEIN YSNF"/>
    <property type="match status" value="1"/>
</dbReference>
<dbReference type="Pfam" id="PF09557">
    <property type="entry name" value="DUF2382"/>
    <property type="match status" value="1"/>
</dbReference>
<dbReference type="EMBL" id="OX458333">
    <property type="protein sequence ID" value="CAI8929752.1"/>
    <property type="molecule type" value="Genomic_DNA"/>
</dbReference>
<dbReference type="InterPro" id="IPR019060">
    <property type="entry name" value="DUF2382"/>
</dbReference>
<name>A0ABN8X7S5_9GAMM</name>
<feature type="compositionally biased region" description="Polar residues" evidence="1">
    <location>
        <begin position="141"/>
        <end position="160"/>
    </location>
</feature>
<accession>A0ABN8X7S5</accession>
<evidence type="ECO:0000256" key="1">
    <source>
        <dbReference type="SAM" id="MobiDB-lite"/>
    </source>
</evidence>
<feature type="region of interest" description="Disordered" evidence="1">
    <location>
        <begin position="141"/>
        <end position="168"/>
    </location>
</feature>
<organism evidence="3 4">
    <name type="scientific">Methylocaldum szegediense</name>
    <dbReference type="NCBI Taxonomy" id="73780"/>
    <lineage>
        <taxon>Bacteria</taxon>
        <taxon>Pseudomonadati</taxon>
        <taxon>Pseudomonadota</taxon>
        <taxon>Gammaproteobacteria</taxon>
        <taxon>Methylococcales</taxon>
        <taxon>Methylococcaceae</taxon>
        <taxon>Methylocaldum</taxon>
    </lineage>
</organism>
<dbReference type="Proteomes" id="UP001162030">
    <property type="component" value="Chromosome"/>
</dbReference>
<protein>
    <recommendedName>
        <fullName evidence="2">DUF2382 domain-containing protein</fullName>
    </recommendedName>
</protein>